<dbReference type="eggNOG" id="ENOG502QWT5">
    <property type="taxonomic scope" value="Eukaryota"/>
</dbReference>
<evidence type="ECO:0000256" key="5">
    <source>
        <dbReference type="ARBA" id="ARBA00022801"/>
    </source>
</evidence>
<dbReference type="InterPro" id="IPR000086">
    <property type="entry name" value="NUDIX_hydrolase_dom"/>
</dbReference>
<evidence type="ECO:0000256" key="11">
    <source>
        <dbReference type="ARBA" id="ARBA00093621"/>
    </source>
</evidence>
<evidence type="ECO:0000256" key="4">
    <source>
        <dbReference type="ARBA" id="ARBA00022723"/>
    </source>
</evidence>
<dbReference type="GO" id="GO:0019677">
    <property type="term" value="P:NAD+ catabolic process"/>
    <property type="evidence" value="ECO:0007669"/>
    <property type="project" value="TreeGrafter"/>
</dbReference>
<dbReference type="PhylomeDB" id="T1JG05"/>
<accession>T1JG05</accession>
<keyword evidence="6" id="KW-0460">Magnesium</keyword>
<organism evidence="14 15">
    <name type="scientific">Strigamia maritima</name>
    <name type="common">European centipede</name>
    <name type="synonym">Geophilus maritimus</name>
    <dbReference type="NCBI Taxonomy" id="126957"/>
    <lineage>
        <taxon>Eukaryota</taxon>
        <taxon>Metazoa</taxon>
        <taxon>Ecdysozoa</taxon>
        <taxon>Arthropoda</taxon>
        <taxon>Myriapoda</taxon>
        <taxon>Chilopoda</taxon>
        <taxon>Pleurostigmophora</taxon>
        <taxon>Geophilomorpha</taxon>
        <taxon>Linotaeniidae</taxon>
        <taxon>Strigamia</taxon>
    </lineage>
</organism>
<comment type="similarity">
    <text evidence="3">Belongs to the Nudix hydrolase family.</text>
</comment>
<comment type="cofactor">
    <cofactor evidence="1">
        <name>Mn(2+)</name>
        <dbReference type="ChEBI" id="CHEBI:29035"/>
    </cofactor>
</comment>
<dbReference type="AlphaFoldDB" id="T1JG05"/>
<dbReference type="InterPro" id="IPR033716">
    <property type="entry name" value="Nudt17_dom"/>
</dbReference>
<comment type="function">
    <text evidence="10">Acts as a decapping enzyme capable of hydrolyzing monomethylated capped RNAs (in vitro). Hydrolyzes monomethylated capped RNA after alpha and beta phosphates to form N(7)-methyl-GDP. Shows low activity towards unmethylated capped RNA.</text>
</comment>
<dbReference type="GO" id="GO:0005777">
    <property type="term" value="C:peroxisome"/>
    <property type="evidence" value="ECO:0007669"/>
    <property type="project" value="TreeGrafter"/>
</dbReference>
<keyword evidence="7" id="KW-0464">Manganese</keyword>
<dbReference type="InterPro" id="IPR020084">
    <property type="entry name" value="NUDIX_hydrolase_CS"/>
</dbReference>
<comment type="cofactor">
    <cofactor evidence="2">
        <name>Mg(2+)</name>
        <dbReference type="ChEBI" id="CHEBI:18420"/>
    </cofactor>
</comment>
<dbReference type="SUPFAM" id="SSF55811">
    <property type="entry name" value="Nudix"/>
    <property type="match status" value="1"/>
</dbReference>
<dbReference type="EnsemblMetazoa" id="SMAR012773-RA">
    <property type="protein sequence ID" value="SMAR012773-PA"/>
    <property type="gene ID" value="SMAR012773"/>
</dbReference>
<name>T1JG05_STRMM</name>
<dbReference type="PANTHER" id="PTHR42904:SF1">
    <property type="entry name" value="NUCLEOSIDE DIPHOSPHATE-LINKED MOIETY X MOTIF 17"/>
    <property type="match status" value="1"/>
</dbReference>
<keyword evidence="5" id="KW-0378">Hydrolase</keyword>
<keyword evidence="4" id="KW-0479">Metal-binding</keyword>
<reference evidence="15" key="1">
    <citation type="submission" date="2011-05" db="EMBL/GenBank/DDBJ databases">
        <authorList>
            <person name="Richards S.R."/>
            <person name="Qu J."/>
            <person name="Jiang H."/>
            <person name="Jhangiani S.N."/>
            <person name="Agravi P."/>
            <person name="Goodspeed R."/>
            <person name="Gross S."/>
            <person name="Mandapat C."/>
            <person name="Jackson L."/>
            <person name="Mathew T."/>
            <person name="Pu L."/>
            <person name="Thornton R."/>
            <person name="Saada N."/>
            <person name="Wilczek-Boney K.B."/>
            <person name="Lee S."/>
            <person name="Kovar C."/>
            <person name="Wu Y."/>
            <person name="Scherer S.E."/>
            <person name="Worley K.C."/>
            <person name="Muzny D.M."/>
            <person name="Gibbs R."/>
        </authorList>
    </citation>
    <scope>NUCLEOTIDE SEQUENCE</scope>
    <source>
        <strain evidence="15">Brora</strain>
    </source>
</reference>
<keyword evidence="15" id="KW-1185">Reference proteome</keyword>
<dbReference type="EC" id="3.6.1.62" evidence="8"/>
<dbReference type="PANTHER" id="PTHR42904">
    <property type="entry name" value="NUDIX HYDROLASE, NUDC SUBFAMILY"/>
    <property type="match status" value="1"/>
</dbReference>
<evidence type="ECO:0000256" key="10">
    <source>
        <dbReference type="ARBA" id="ARBA00093415"/>
    </source>
</evidence>
<reference evidence="14" key="2">
    <citation type="submission" date="2015-02" db="UniProtKB">
        <authorList>
            <consortium name="EnsemblMetazoa"/>
        </authorList>
    </citation>
    <scope>IDENTIFICATION</scope>
</reference>
<evidence type="ECO:0000256" key="12">
    <source>
        <dbReference type="ARBA" id="ARBA00093663"/>
    </source>
</evidence>
<sequence length="322" mass="36126">MAPTRVIIEKGEEIVETTFIDCLLDTLGVLDDHNEIPVVVNFQDNCLAISVLSTDRGVFSSGMTTDNPHLESYVAVLKHSHRCPLRELKVKQIPITLEDKHISSGVKIAAAVLVQSSDNFILLTKRPDHMRTYPGAWVPPGGHVEPHESLKEAVGRELTEEIGLELVSNSNNTLKVLGLWEAAYPPILEWGLPNRHHLIVYFNFISNETREQLQQKIKLDPKEVSTSVWLDPFFVTTLLNSTDSATLQNSIPTCEATLVNDAGIQSVRELPSTDLFTFESYEGRIAVGTKFALEEWLKGIENSFKDKTLSHLYQHIELEFRG</sequence>
<dbReference type="InterPro" id="IPR015797">
    <property type="entry name" value="NUDIX_hydrolase-like_dom_sf"/>
</dbReference>
<feature type="domain" description="Nudix hydrolase" evidence="13">
    <location>
        <begin position="99"/>
        <end position="252"/>
    </location>
</feature>
<dbReference type="GO" id="GO:0006742">
    <property type="term" value="P:NADP+ catabolic process"/>
    <property type="evidence" value="ECO:0007669"/>
    <property type="project" value="TreeGrafter"/>
</dbReference>
<dbReference type="HOGENOM" id="CLU_061877_1_0_1"/>
<protein>
    <recommendedName>
        <fullName evidence="11">m7GpppN-mRNA hydrolase NUDT17</fullName>
        <ecNumber evidence="8">3.6.1.62</ecNumber>
    </recommendedName>
    <alternativeName>
        <fullName evidence="12">Nucleoside diphosphate-linked moiety X motif 17</fullName>
    </alternativeName>
</protein>
<dbReference type="GO" id="GO:0140933">
    <property type="term" value="F:5'-(N(7)-methylguanosine 5'-triphospho)-[mRNA] hydrolase activity"/>
    <property type="evidence" value="ECO:0007669"/>
    <property type="project" value="UniProtKB-EC"/>
</dbReference>
<dbReference type="EMBL" id="JH432192">
    <property type="status" value="NOT_ANNOTATED_CDS"/>
    <property type="molecule type" value="Genomic_DNA"/>
</dbReference>
<dbReference type="GO" id="GO:0005829">
    <property type="term" value="C:cytosol"/>
    <property type="evidence" value="ECO:0007669"/>
    <property type="project" value="TreeGrafter"/>
</dbReference>
<evidence type="ECO:0000259" key="13">
    <source>
        <dbReference type="PROSITE" id="PS51462"/>
    </source>
</evidence>
<dbReference type="PROSITE" id="PS00893">
    <property type="entry name" value="NUDIX_BOX"/>
    <property type="match status" value="1"/>
</dbReference>
<comment type="catalytic activity">
    <reaction evidence="9">
        <text>a 5'-end (N(7)-methyl 5'-triphosphoguanosine)-ribonucleoside in mRNA + H2O = N(7)-methyl-GDP + a 5'-end phospho-ribonucleoside in mRNA + 2 H(+)</text>
        <dbReference type="Rhea" id="RHEA:67484"/>
        <dbReference type="Rhea" id="RHEA-COMP:15692"/>
        <dbReference type="Rhea" id="RHEA-COMP:17167"/>
        <dbReference type="ChEBI" id="CHEBI:15377"/>
        <dbReference type="ChEBI" id="CHEBI:15378"/>
        <dbReference type="ChEBI" id="CHEBI:63714"/>
        <dbReference type="ChEBI" id="CHEBI:138282"/>
        <dbReference type="ChEBI" id="CHEBI:156461"/>
        <dbReference type="EC" id="3.6.1.62"/>
    </reaction>
</comment>
<dbReference type="CDD" id="cd04694">
    <property type="entry name" value="NUDIX_Nudt17"/>
    <property type="match status" value="1"/>
</dbReference>
<dbReference type="InterPro" id="IPR050241">
    <property type="entry name" value="NAD-cap_RNA_hydrolase_NudC"/>
</dbReference>
<proteinExistence type="inferred from homology"/>
<evidence type="ECO:0000256" key="1">
    <source>
        <dbReference type="ARBA" id="ARBA00001936"/>
    </source>
</evidence>
<dbReference type="STRING" id="126957.T1JG05"/>
<dbReference type="GO" id="GO:0046872">
    <property type="term" value="F:metal ion binding"/>
    <property type="evidence" value="ECO:0007669"/>
    <property type="project" value="UniProtKB-KW"/>
</dbReference>
<evidence type="ECO:0000256" key="2">
    <source>
        <dbReference type="ARBA" id="ARBA00001946"/>
    </source>
</evidence>
<evidence type="ECO:0000256" key="8">
    <source>
        <dbReference type="ARBA" id="ARBA00026102"/>
    </source>
</evidence>
<evidence type="ECO:0000256" key="3">
    <source>
        <dbReference type="ARBA" id="ARBA00005582"/>
    </source>
</evidence>
<evidence type="ECO:0000256" key="7">
    <source>
        <dbReference type="ARBA" id="ARBA00023211"/>
    </source>
</evidence>
<evidence type="ECO:0000256" key="6">
    <source>
        <dbReference type="ARBA" id="ARBA00022842"/>
    </source>
</evidence>
<evidence type="ECO:0000256" key="9">
    <source>
        <dbReference type="ARBA" id="ARBA00093205"/>
    </source>
</evidence>
<dbReference type="GO" id="GO:0035529">
    <property type="term" value="F:NADH pyrophosphatase activity"/>
    <property type="evidence" value="ECO:0007669"/>
    <property type="project" value="TreeGrafter"/>
</dbReference>
<dbReference type="Gene3D" id="3.90.79.10">
    <property type="entry name" value="Nucleoside Triphosphate Pyrophosphohydrolase"/>
    <property type="match status" value="1"/>
</dbReference>
<dbReference type="PROSITE" id="PS51462">
    <property type="entry name" value="NUDIX"/>
    <property type="match status" value="1"/>
</dbReference>
<evidence type="ECO:0000313" key="15">
    <source>
        <dbReference type="Proteomes" id="UP000014500"/>
    </source>
</evidence>
<dbReference type="Pfam" id="PF00293">
    <property type="entry name" value="NUDIX"/>
    <property type="match status" value="1"/>
</dbReference>
<dbReference type="Proteomes" id="UP000014500">
    <property type="component" value="Unassembled WGS sequence"/>
</dbReference>
<evidence type="ECO:0000313" key="14">
    <source>
        <dbReference type="EnsemblMetazoa" id="SMAR012773-PA"/>
    </source>
</evidence>